<accession>A0A6A4GHD1</accession>
<gene>
    <name evidence="1" type="ORF">BT96DRAFT_950173</name>
</gene>
<reference evidence="1" key="1">
    <citation type="journal article" date="2019" name="Environ. Microbiol.">
        <title>Fungal ecological strategies reflected in gene transcription - a case study of two litter decomposers.</title>
        <authorList>
            <person name="Barbi F."/>
            <person name="Kohler A."/>
            <person name="Barry K."/>
            <person name="Baskaran P."/>
            <person name="Daum C."/>
            <person name="Fauchery L."/>
            <person name="Ihrmark K."/>
            <person name="Kuo A."/>
            <person name="LaButti K."/>
            <person name="Lipzen A."/>
            <person name="Morin E."/>
            <person name="Grigoriev I.V."/>
            <person name="Henrissat B."/>
            <person name="Lindahl B."/>
            <person name="Martin F."/>
        </authorList>
    </citation>
    <scope>NUCLEOTIDE SEQUENCE</scope>
    <source>
        <strain evidence="1">JB14</strain>
    </source>
</reference>
<proteinExistence type="predicted"/>
<dbReference type="EMBL" id="ML770048">
    <property type="protein sequence ID" value="KAE9384976.1"/>
    <property type="molecule type" value="Genomic_DNA"/>
</dbReference>
<dbReference type="AlphaFoldDB" id="A0A6A4GHD1"/>
<keyword evidence="2" id="KW-1185">Reference proteome</keyword>
<sequence length="208" mass="22151">MITGRRGAGERNFRASVETSSTSVVYGKGMRVTTVTRSLKRFTANFQTKKPMIPRAAIPPATERPTIDPVPRPLLPSLLELVSAPLVDDELLEEVEDDRVTVAKTVEPSEAIEVVTVWLGGAVGEFWVGVAPVDFVSVPAAVALVPVPVPVPVEEVAVPEVLDEVPVPAGDVPVMVPGEEVVLVAVLEVPVPVPVERVAIFLGNPMDE</sequence>
<evidence type="ECO:0000313" key="1">
    <source>
        <dbReference type="EMBL" id="KAE9384976.1"/>
    </source>
</evidence>
<name>A0A6A4GHD1_9AGAR</name>
<organism evidence="1 2">
    <name type="scientific">Gymnopus androsaceus JB14</name>
    <dbReference type="NCBI Taxonomy" id="1447944"/>
    <lineage>
        <taxon>Eukaryota</taxon>
        <taxon>Fungi</taxon>
        <taxon>Dikarya</taxon>
        <taxon>Basidiomycota</taxon>
        <taxon>Agaricomycotina</taxon>
        <taxon>Agaricomycetes</taxon>
        <taxon>Agaricomycetidae</taxon>
        <taxon>Agaricales</taxon>
        <taxon>Marasmiineae</taxon>
        <taxon>Omphalotaceae</taxon>
        <taxon>Gymnopus</taxon>
    </lineage>
</organism>
<evidence type="ECO:0000313" key="2">
    <source>
        <dbReference type="Proteomes" id="UP000799118"/>
    </source>
</evidence>
<protein>
    <submittedName>
        <fullName evidence="1">Uncharacterized protein</fullName>
    </submittedName>
</protein>
<dbReference type="Proteomes" id="UP000799118">
    <property type="component" value="Unassembled WGS sequence"/>
</dbReference>